<dbReference type="OMA" id="ISICHEL"/>
<evidence type="ECO:0000313" key="4">
    <source>
        <dbReference type="EMBL" id="EKX53206.1"/>
    </source>
</evidence>
<dbReference type="OrthoDB" id="1517790at2759"/>
<reference evidence="5" key="3">
    <citation type="submission" date="2015-06" db="UniProtKB">
        <authorList>
            <consortium name="EnsemblProtists"/>
        </authorList>
    </citation>
    <scope>IDENTIFICATION</scope>
</reference>
<dbReference type="InterPro" id="IPR032675">
    <property type="entry name" value="LRR_dom_sf"/>
</dbReference>
<dbReference type="eggNOG" id="KOG2123">
    <property type="taxonomic scope" value="Eukaryota"/>
</dbReference>
<evidence type="ECO:0000256" key="3">
    <source>
        <dbReference type="SAM" id="MobiDB-lite"/>
    </source>
</evidence>
<dbReference type="PaxDb" id="55529-EKX53206"/>
<dbReference type="KEGG" id="gtt:GUITHDRAFT_100916"/>
<dbReference type="InterPro" id="IPR001611">
    <property type="entry name" value="Leu-rich_rpt"/>
</dbReference>
<feature type="region of interest" description="Disordered" evidence="3">
    <location>
        <begin position="160"/>
        <end position="208"/>
    </location>
</feature>
<name>L1JX98_GUITC</name>
<evidence type="ECO:0000256" key="2">
    <source>
        <dbReference type="ARBA" id="ARBA00022737"/>
    </source>
</evidence>
<dbReference type="HOGENOM" id="CLU_062035_1_0_1"/>
<evidence type="ECO:0008006" key="7">
    <source>
        <dbReference type="Google" id="ProtNLM"/>
    </source>
</evidence>
<sequence>MAVLNEELVLSKTKCKDLEHVRNLNVFGSDVEDVSILQKMPSVEVLSLSANKIKELRWFACCPRLQELYLRRNEIANIEEIQHLRGLKYLQCLMLSDNPCVGSAPDKYRKTVIAMIPRLYKLDGVEITNEEREEAESAFAASPMIPALNLQQMGKLVKPPIYPSQQVSPKRMEAAGNERKEGSGNTERSPRPASPFQDSPRRIPAMTGETSKNVLSAVQLLIRELNLDGLMMLKTDIDSRIRLAFQANAGL</sequence>
<keyword evidence="6" id="KW-1185">Reference proteome</keyword>
<accession>L1JX98</accession>
<dbReference type="PROSITE" id="PS51450">
    <property type="entry name" value="LRR"/>
    <property type="match status" value="1"/>
</dbReference>
<protein>
    <recommendedName>
        <fullName evidence="7">U2A'/phosphoprotein 32 family A C-terminal domain-containing protein</fullName>
    </recommendedName>
</protein>
<dbReference type="EMBL" id="JH992970">
    <property type="protein sequence ID" value="EKX53206.1"/>
    <property type="molecule type" value="Genomic_DNA"/>
</dbReference>
<dbReference type="PANTHER" id="PTHR18849">
    <property type="entry name" value="LEUCINE RICH REPEAT PROTEIN"/>
    <property type="match status" value="1"/>
</dbReference>
<proteinExistence type="predicted"/>
<dbReference type="Proteomes" id="UP000011087">
    <property type="component" value="Unassembled WGS sequence"/>
</dbReference>
<evidence type="ECO:0000256" key="1">
    <source>
        <dbReference type="ARBA" id="ARBA00022614"/>
    </source>
</evidence>
<keyword evidence="2" id="KW-0677">Repeat</keyword>
<dbReference type="GeneID" id="17310063"/>
<evidence type="ECO:0000313" key="6">
    <source>
        <dbReference type="Proteomes" id="UP000011087"/>
    </source>
</evidence>
<gene>
    <name evidence="4" type="ORF">GUITHDRAFT_100916</name>
</gene>
<organism evidence="4">
    <name type="scientific">Guillardia theta (strain CCMP2712)</name>
    <name type="common">Cryptophyte</name>
    <dbReference type="NCBI Taxonomy" id="905079"/>
    <lineage>
        <taxon>Eukaryota</taxon>
        <taxon>Cryptophyceae</taxon>
        <taxon>Pyrenomonadales</taxon>
        <taxon>Geminigeraceae</taxon>
        <taxon>Guillardia</taxon>
    </lineage>
</organism>
<dbReference type="Gene3D" id="3.80.10.10">
    <property type="entry name" value="Ribonuclease Inhibitor"/>
    <property type="match status" value="1"/>
</dbReference>
<dbReference type="RefSeq" id="XP_005840186.1">
    <property type="nucleotide sequence ID" value="XM_005840129.1"/>
</dbReference>
<keyword evidence="1" id="KW-0433">Leucine-rich repeat</keyword>
<dbReference type="GO" id="GO:0036064">
    <property type="term" value="C:ciliary basal body"/>
    <property type="evidence" value="ECO:0007669"/>
    <property type="project" value="UniProtKB-ARBA"/>
</dbReference>
<feature type="compositionally biased region" description="Basic and acidic residues" evidence="3">
    <location>
        <begin position="170"/>
        <end position="182"/>
    </location>
</feature>
<dbReference type="AlphaFoldDB" id="L1JX98"/>
<evidence type="ECO:0000313" key="5">
    <source>
        <dbReference type="EnsemblProtists" id="EKX53206"/>
    </source>
</evidence>
<dbReference type="PANTHER" id="PTHR18849:SF0">
    <property type="entry name" value="CILIA- AND FLAGELLA-ASSOCIATED PROTEIN 410-RELATED"/>
    <property type="match status" value="1"/>
</dbReference>
<dbReference type="Pfam" id="PF14580">
    <property type="entry name" value="LRR_9"/>
    <property type="match status" value="1"/>
</dbReference>
<reference evidence="6" key="2">
    <citation type="submission" date="2012-11" db="EMBL/GenBank/DDBJ databases">
        <authorList>
            <person name="Kuo A."/>
            <person name="Curtis B.A."/>
            <person name="Tanifuji G."/>
            <person name="Burki F."/>
            <person name="Gruber A."/>
            <person name="Irimia M."/>
            <person name="Maruyama S."/>
            <person name="Arias M.C."/>
            <person name="Ball S.G."/>
            <person name="Gile G.H."/>
            <person name="Hirakawa Y."/>
            <person name="Hopkins J.F."/>
            <person name="Rensing S.A."/>
            <person name="Schmutz J."/>
            <person name="Symeonidi A."/>
            <person name="Elias M."/>
            <person name="Eveleigh R.J."/>
            <person name="Herman E.K."/>
            <person name="Klute M.J."/>
            <person name="Nakayama T."/>
            <person name="Obornik M."/>
            <person name="Reyes-Prieto A."/>
            <person name="Armbrust E.V."/>
            <person name="Aves S.J."/>
            <person name="Beiko R.G."/>
            <person name="Coutinho P."/>
            <person name="Dacks J.B."/>
            <person name="Durnford D.G."/>
            <person name="Fast N.M."/>
            <person name="Green B.R."/>
            <person name="Grisdale C."/>
            <person name="Hempe F."/>
            <person name="Henrissat B."/>
            <person name="Hoppner M.P."/>
            <person name="Ishida K.-I."/>
            <person name="Kim E."/>
            <person name="Koreny L."/>
            <person name="Kroth P.G."/>
            <person name="Liu Y."/>
            <person name="Malik S.-B."/>
            <person name="Maier U.G."/>
            <person name="McRose D."/>
            <person name="Mock T."/>
            <person name="Neilson J.A."/>
            <person name="Onodera N.T."/>
            <person name="Poole A.M."/>
            <person name="Pritham E.J."/>
            <person name="Richards T.A."/>
            <person name="Rocap G."/>
            <person name="Roy S.W."/>
            <person name="Sarai C."/>
            <person name="Schaack S."/>
            <person name="Shirato S."/>
            <person name="Slamovits C.H."/>
            <person name="Spencer D.F."/>
            <person name="Suzuki S."/>
            <person name="Worden A.Z."/>
            <person name="Zauner S."/>
            <person name="Barry K."/>
            <person name="Bell C."/>
            <person name="Bharti A.K."/>
            <person name="Crow J.A."/>
            <person name="Grimwood J."/>
            <person name="Kramer R."/>
            <person name="Lindquist E."/>
            <person name="Lucas S."/>
            <person name="Salamov A."/>
            <person name="McFadden G.I."/>
            <person name="Lane C.E."/>
            <person name="Keeling P.J."/>
            <person name="Gray M.W."/>
            <person name="Grigoriev I.V."/>
            <person name="Archibald J.M."/>
        </authorList>
    </citation>
    <scope>NUCLEOTIDE SEQUENCE</scope>
    <source>
        <strain evidence="6">CCMP2712</strain>
    </source>
</reference>
<dbReference type="SUPFAM" id="SSF52058">
    <property type="entry name" value="L domain-like"/>
    <property type="match status" value="1"/>
</dbReference>
<reference evidence="4 6" key="1">
    <citation type="journal article" date="2012" name="Nature">
        <title>Algal genomes reveal evolutionary mosaicism and the fate of nucleomorphs.</title>
        <authorList>
            <consortium name="DOE Joint Genome Institute"/>
            <person name="Curtis B.A."/>
            <person name="Tanifuji G."/>
            <person name="Burki F."/>
            <person name="Gruber A."/>
            <person name="Irimia M."/>
            <person name="Maruyama S."/>
            <person name="Arias M.C."/>
            <person name="Ball S.G."/>
            <person name="Gile G.H."/>
            <person name="Hirakawa Y."/>
            <person name="Hopkins J.F."/>
            <person name="Kuo A."/>
            <person name="Rensing S.A."/>
            <person name="Schmutz J."/>
            <person name="Symeonidi A."/>
            <person name="Elias M."/>
            <person name="Eveleigh R.J."/>
            <person name="Herman E.K."/>
            <person name="Klute M.J."/>
            <person name="Nakayama T."/>
            <person name="Obornik M."/>
            <person name="Reyes-Prieto A."/>
            <person name="Armbrust E.V."/>
            <person name="Aves S.J."/>
            <person name="Beiko R.G."/>
            <person name="Coutinho P."/>
            <person name="Dacks J.B."/>
            <person name="Durnford D.G."/>
            <person name="Fast N.M."/>
            <person name="Green B.R."/>
            <person name="Grisdale C.J."/>
            <person name="Hempel F."/>
            <person name="Henrissat B."/>
            <person name="Hoppner M.P."/>
            <person name="Ishida K."/>
            <person name="Kim E."/>
            <person name="Koreny L."/>
            <person name="Kroth P.G."/>
            <person name="Liu Y."/>
            <person name="Malik S.B."/>
            <person name="Maier U.G."/>
            <person name="McRose D."/>
            <person name="Mock T."/>
            <person name="Neilson J.A."/>
            <person name="Onodera N.T."/>
            <person name="Poole A.M."/>
            <person name="Pritham E.J."/>
            <person name="Richards T.A."/>
            <person name="Rocap G."/>
            <person name="Roy S.W."/>
            <person name="Sarai C."/>
            <person name="Schaack S."/>
            <person name="Shirato S."/>
            <person name="Slamovits C.H."/>
            <person name="Spencer D.F."/>
            <person name="Suzuki S."/>
            <person name="Worden A.Z."/>
            <person name="Zauner S."/>
            <person name="Barry K."/>
            <person name="Bell C."/>
            <person name="Bharti A.K."/>
            <person name="Crow J.A."/>
            <person name="Grimwood J."/>
            <person name="Kramer R."/>
            <person name="Lindquist E."/>
            <person name="Lucas S."/>
            <person name="Salamov A."/>
            <person name="McFadden G.I."/>
            <person name="Lane C.E."/>
            <person name="Keeling P.J."/>
            <person name="Gray M.W."/>
            <person name="Grigoriev I.V."/>
            <person name="Archibald J.M."/>
        </authorList>
    </citation>
    <scope>NUCLEOTIDE SEQUENCE</scope>
    <source>
        <strain evidence="4 6">CCMP2712</strain>
    </source>
</reference>
<dbReference type="FunFam" id="3.80.10.10:FF:000094">
    <property type="entry name" value="protein C21orf2 isoform X1"/>
    <property type="match status" value="1"/>
</dbReference>
<dbReference type="EnsemblProtists" id="EKX53206">
    <property type="protein sequence ID" value="EKX53206"/>
    <property type="gene ID" value="GUITHDRAFT_100916"/>
</dbReference>